<dbReference type="RefSeq" id="WP_089966340.1">
    <property type="nucleotide sequence ID" value="NZ_FOCQ01000004.1"/>
</dbReference>
<dbReference type="Proteomes" id="UP000199695">
    <property type="component" value="Unassembled WGS sequence"/>
</dbReference>
<dbReference type="STRING" id="1173111.SAMN05444955_104162"/>
<reference evidence="1 2" key="1">
    <citation type="submission" date="2016-10" db="EMBL/GenBank/DDBJ databases">
        <authorList>
            <person name="de Groot N.N."/>
        </authorList>
    </citation>
    <scope>NUCLEOTIDE SEQUENCE [LARGE SCALE GENOMIC DNA]</scope>
    <source>
        <strain evidence="1 2">DSM 46701</strain>
    </source>
</reference>
<keyword evidence="2" id="KW-1185">Reference proteome</keyword>
<dbReference type="AlphaFoldDB" id="A0A1H8CWD9"/>
<accession>A0A1H8CWD9</accession>
<name>A0A1H8CWD9_9BACL</name>
<evidence type="ECO:0000313" key="2">
    <source>
        <dbReference type="Proteomes" id="UP000199695"/>
    </source>
</evidence>
<protein>
    <submittedName>
        <fullName evidence="1">Uncharacterized protein</fullName>
    </submittedName>
</protein>
<dbReference type="EMBL" id="FOCQ01000004">
    <property type="protein sequence ID" value="SEM99521.1"/>
    <property type="molecule type" value="Genomic_DNA"/>
</dbReference>
<organism evidence="1 2">
    <name type="scientific">Lihuaxuella thermophila</name>
    <dbReference type="NCBI Taxonomy" id="1173111"/>
    <lineage>
        <taxon>Bacteria</taxon>
        <taxon>Bacillati</taxon>
        <taxon>Bacillota</taxon>
        <taxon>Bacilli</taxon>
        <taxon>Bacillales</taxon>
        <taxon>Thermoactinomycetaceae</taxon>
        <taxon>Lihuaxuella</taxon>
    </lineage>
</organism>
<sequence>MGKTDTIKKDEAVGCFVRVLAKLGDSRKKIEEVVKQLAGSFDLNCSEETFDINFVAGKVERKTLLPTQVNNRTQSAIPRNIYGKSL</sequence>
<evidence type="ECO:0000313" key="1">
    <source>
        <dbReference type="EMBL" id="SEM99521.1"/>
    </source>
</evidence>
<gene>
    <name evidence="1" type="ORF">SAMN05444955_104162</name>
</gene>
<proteinExistence type="predicted"/>